<keyword evidence="6 7" id="KW-0413">Isomerase</keyword>
<comment type="caution">
    <text evidence="8">The sequence shown here is derived from an EMBL/GenBank/DDBJ whole genome shotgun (WGS) entry which is preliminary data.</text>
</comment>
<dbReference type="EC" id="5.3.1.12" evidence="4 7"/>
<evidence type="ECO:0000256" key="1">
    <source>
        <dbReference type="ARBA" id="ARBA00001165"/>
    </source>
</evidence>
<dbReference type="NCBIfam" id="NF002794">
    <property type="entry name" value="PRK02925.1"/>
    <property type="match status" value="1"/>
</dbReference>
<organism evidence="8 9">
    <name type="scientific">Flagellimonas nanhaiensis</name>
    <dbReference type="NCBI Taxonomy" id="2292706"/>
    <lineage>
        <taxon>Bacteria</taxon>
        <taxon>Pseudomonadati</taxon>
        <taxon>Bacteroidota</taxon>
        <taxon>Flavobacteriia</taxon>
        <taxon>Flavobacteriales</taxon>
        <taxon>Flavobacteriaceae</taxon>
        <taxon>Flagellimonas</taxon>
    </lineage>
</organism>
<gene>
    <name evidence="7" type="primary">uxaC</name>
    <name evidence="8" type="ORF">DX873_07865</name>
</gene>
<dbReference type="PANTHER" id="PTHR30068:SF4">
    <property type="entry name" value="URONATE ISOMERASE"/>
    <property type="match status" value="1"/>
</dbReference>
<evidence type="ECO:0000256" key="6">
    <source>
        <dbReference type="ARBA" id="ARBA00023235"/>
    </source>
</evidence>
<dbReference type="PANTHER" id="PTHR30068">
    <property type="entry name" value="URONATE ISOMERASE"/>
    <property type="match status" value="1"/>
</dbReference>
<reference evidence="8 9" key="1">
    <citation type="submission" date="2018-08" db="EMBL/GenBank/DDBJ databases">
        <title>Muricauda nanhaiensis sp. nov., isolated from seawater of the South China Sea.</title>
        <authorList>
            <person name="Dang Y."/>
        </authorList>
    </citation>
    <scope>NUCLEOTIDE SEQUENCE [LARGE SCALE GENOMIC DNA]</scope>
    <source>
        <strain evidence="8 9">SM1704</strain>
    </source>
</reference>
<comment type="catalytic activity">
    <reaction evidence="7">
        <text>aldehydo-D-galacturonate = keto-D-tagaturonate</text>
        <dbReference type="Rhea" id="RHEA:27702"/>
        <dbReference type="ChEBI" id="CHEBI:12952"/>
        <dbReference type="ChEBI" id="CHEBI:17886"/>
    </reaction>
</comment>
<dbReference type="UniPathway" id="UPA00246"/>
<dbReference type="Gene3D" id="3.20.20.140">
    <property type="entry name" value="Metal-dependent hydrolases"/>
    <property type="match status" value="1"/>
</dbReference>
<evidence type="ECO:0000256" key="3">
    <source>
        <dbReference type="ARBA" id="ARBA00008397"/>
    </source>
</evidence>
<evidence type="ECO:0000256" key="5">
    <source>
        <dbReference type="ARBA" id="ARBA00020555"/>
    </source>
</evidence>
<dbReference type="SUPFAM" id="SSF51556">
    <property type="entry name" value="Metallo-dependent hydrolases"/>
    <property type="match status" value="1"/>
</dbReference>
<dbReference type="Gene3D" id="1.10.2020.10">
    <property type="entry name" value="uronate isomerase, domain 2, chain A"/>
    <property type="match status" value="1"/>
</dbReference>
<comment type="similarity">
    <text evidence="3 7">Belongs to the metallo-dependent hydrolases superfamily. Uronate isomerase family.</text>
</comment>
<name>A0A371JP70_9FLAO</name>
<dbReference type="RefSeq" id="WP_116183919.1">
    <property type="nucleotide sequence ID" value="NZ_QTJX01000002.1"/>
</dbReference>
<protein>
    <recommendedName>
        <fullName evidence="5 7">Uronate isomerase</fullName>
        <ecNumber evidence="4 7">5.3.1.12</ecNumber>
    </recommendedName>
    <alternativeName>
        <fullName evidence="7">Glucuronate isomerase</fullName>
    </alternativeName>
    <alternativeName>
        <fullName evidence="7">Uronic isomerase</fullName>
    </alternativeName>
</protein>
<dbReference type="OrthoDB" id="9766564at2"/>
<sequence>MSFINKDFLLETSYATELYHDFASKMPIIDYHNHLSPEQIASNHKFKNLTEAWLDGDHYKWRAMRAFGVEEKYITGDASDIDKFVKWSETVPYTLRNPLYHWTHLELQRYFGIDEPLSGANAKRVFEAAGQKLSENTHSVQGLLSQMKVEVVCTTDDPTDSLEHHKKIREDKDNLKVLPSFRPDKAYAVEDNAAYKAYLEKLTDVTGIEITNYHDFIEALKNRIDFFHANGCRLSDHGLAQLYCFDQGEYDIEYIFKKILSVKDLTITEIQYFKFETLLHLCREYVGLGWVQQFHLGALRNVNKRMLKALGPDTGFDSIGDFDQAKNLGGFLSTLDLTNQLAKTVLYNLNPSYNEVFATMAGNFNGENVKGKVQFGSGWWYNDQLDGMEKQINALSNMGLLSCFVGMLTDSRSFLSFPRHEYFRRLLCNILGNDIKKGLLPNDIPLLGKIVQDISYNNAKDYFDFE</sequence>
<evidence type="ECO:0000256" key="7">
    <source>
        <dbReference type="HAMAP-Rule" id="MF_00675"/>
    </source>
</evidence>
<dbReference type="GO" id="GO:0008880">
    <property type="term" value="F:glucuronate isomerase activity"/>
    <property type="evidence" value="ECO:0007669"/>
    <property type="project" value="UniProtKB-UniRule"/>
</dbReference>
<dbReference type="Pfam" id="PF02614">
    <property type="entry name" value="UxaC"/>
    <property type="match status" value="1"/>
</dbReference>
<evidence type="ECO:0000313" key="8">
    <source>
        <dbReference type="EMBL" id="RDY59305.1"/>
    </source>
</evidence>
<dbReference type="AlphaFoldDB" id="A0A371JP70"/>
<proteinExistence type="inferred from homology"/>
<dbReference type="GO" id="GO:0019698">
    <property type="term" value="P:D-galacturonate catabolic process"/>
    <property type="evidence" value="ECO:0007669"/>
    <property type="project" value="TreeGrafter"/>
</dbReference>
<dbReference type="EMBL" id="QTJX01000002">
    <property type="protein sequence ID" value="RDY59305.1"/>
    <property type="molecule type" value="Genomic_DNA"/>
</dbReference>
<dbReference type="InterPro" id="IPR003766">
    <property type="entry name" value="Uronate_isomerase"/>
</dbReference>
<keyword evidence="9" id="KW-1185">Reference proteome</keyword>
<dbReference type="InterPro" id="IPR032466">
    <property type="entry name" value="Metal_Hydrolase"/>
</dbReference>
<dbReference type="HAMAP" id="MF_00675">
    <property type="entry name" value="UxaC"/>
    <property type="match status" value="1"/>
</dbReference>
<evidence type="ECO:0000313" key="9">
    <source>
        <dbReference type="Proteomes" id="UP000261828"/>
    </source>
</evidence>
<evidence type="ECO:0000256" key="2">
    <source>
        <dbReference type="ARBA" id="ARBA00004892"/>
    </source>
</evidence>
<comment type="pathway">
    <text evidence="2 7">Carbohydrate metabolism; pentose and glucuronate interconversion.</text>
</comment>
<comment type="catalytic activity">
    <reaction evidence="1 7">
        <text>D-glucuronate = D-fructuronate</text>
        <dbReference type="Rhea" id="RHEA:13049"/>
        <dbReference type="ChEBI" id="CHEBI:58720"/>
        <dbReference type="ChEBI" id="CHEBI:59863"/>
        <dbReference type="EC" id="5.3.1.12"/>
    </reaction>
</comment>
<accession>A0A371JP70</accession>
<dbReference type="GO" id="GO:0042840">
    <property type="term" value="P:D-glucuronate catabolic process"/>
    <property type="evidence" value="ECO:0007669"/>
    <property type="project" value="TreeGrafter"/>
</dbReference>
<dbReference type="Proteomes" id="UP000261828">
    <property type="component" value="Unassembled WGS sequence"/>
</dbReference>
<evidence type="ECO:0000256" key="4">
    <source>
        <dbReference type="ARBA" id="ARBA00012546"/>
    </source>
</evidence>